<dbReference type="RefSeq" id="WP_179531025.1">
    <property type="nucleotide sequence ID" value="NZ_BAAAPP010000004.1"/>
</dbReference>
<organism evidence="2 3">
    <name type="scientific">Nocardioides marinus</name>
    <dbReference type="NCBI Taxonomy" id="374514"/>
    <lineage>
        <taxon>Bacteria</taxon>
        <taxon>Bacillati</taxon>
        <taxon>Actinomycetota</taxon>
        <taxon>Actinomycetes</taxon>
        <taxon>Propionibacteriales</taxon>
        <taxon>Nocardioidaceae</taxon>
        <taxon>Nocardioides</taxon>
    </lineage>
</organism>
<gene>
    <name evidence="2" type="ORF">BKA05_001657</name>
</gene>
<evidence type="ECO:0000256" key="1">
    <source>
        <dbReference type="SAM" id="Phobius"/>
    </source>
</evidence>
<keyword evidence="1" id="KW-0472">Membrane</keyword>
<evidence type="ECO:0000313" key="3">
    <source>
        <dbReference type="Proteomes" id="UP000537326"/>
    </source>
</evidence>
<keyword evidence="1" id="KW-0812">Transmembrane</keyword>
<feature type="transmembrane region" description="Helical" evidence="1">
    <location>
        <begin position="20"/>
        <end position="38"/>
    </location>
</feature>
<comment type="caution">
    <text evidence="2">The sequence shown here is derived from an EMBL/GenBank/DDBJ whole genome shotgun (WGS) entry which is preliminary data.</text>
</comment>
<accession>A0A7Y9YFM1</accession>
<evidence type="ECO:0000313" key="2">
    <source>
        <dbReference type="EMBL" id="NYI10142.1"/>
    </source>
</evidence>
<sequence length="136" mass="14806">MPLVESLVPTEAVTSPVFLGVRLALDLAFGIFLIGGLIRRSAVRGSRPRYTWATIQRAACWPGLVFVVMTTLRSLALLQPLALVLVPAALAGWAYTYRQLRADGDDDWFTRAASRVRRWAAARRTAVSPALAGGRA</sequence>
<reference evidence="2 3" key="1">
    <citation type="submission" date="2020-07" db="EMBL/GenBank/DDBJ databases">
        <title>Sequencing the genomes of 1000 actinobacteria strains.</title>
        <authorList>
            <person name="Klenk H.-P."/>
        </authorList>
    </citation>
    <scope>NUCLEOTIDE SEQUENCE [LARGE SCALE GENOMIC DNA]</scope>
    <source>
        <strain evidence="2 3">DSM 18248</strain>
    </source>
</reference>
<keyword evidence="3" id="KW-1185">Reference proteome</keyword>
<name>A0A7Y9YFM1_9ACTN</name>
<proteinExistence type="predicted"/>
<dbReference type="AlphaFoldDB" id="A0A7Y9YFM1"/>
<feature type="transmembrane region" description="Helical" evidence="1">
    <location>
        <begin position="75"/>
        <end position="95"/>
    </location>
</feature>
<dbReference type="EMBL" id="JACBZI010000001">
    <property type="protein sequence ID" value="NYI10142.1"/>
    <property type="molecule type" value="Genomic_DNA"/>
</dbReference>
<dbReference type="Proteomes" id="UP000537326">
    <property type="component" value="Unassembled WGS sequence"/>
</dbReference>
<keyword evidence="1" id="KW-1133">Transmembrane helix</keyword>
<protein>
    <submittedName>
        <fullName evidence="2">Uncharacterized protein</fullName>
    </submittedName>
</protein>